<dbReference type="RefSeq" id="WP_249709870.1">
    <property type="nucleotide sequence ID" value="NZ_JAMFMB010000011.1"/>
</dbReference>
<dbReference type="SUPFAM" id="SSF56436">
    <property type="entry name" value="C-type lectin-like"/>
    <property type="match status" value="1"/>
</dbReference>
<feature type="domain" description="Sulfatase-modifying factor enzyme-like" evidence="2">
    <location>
        <begin position="144"/>
        <end position="290"/>
    </location>
</feature>
<dbReference type="Gene3D" id="3.90.1580.10">
    <property type="entry name" value="paralog of FGE (formylglycine-generating enzyme)"/>
    <property type="match status" value="1"/>
</dbReference>
<feature type="signal peptide" evidence="1">
    <location>
        <begin position="1"/>
        <end position="18"/>
    </location>
</feature>
<dbReference type="InterPro" id="IPR051043">
    <property type="entry name" value="Sulfatase_Mod_Factor_Kinase"/>
</dbReference>
<gene>
    <name evidence="3" type="ORF">M3P21_10380</name>
</gene>
<proteinExistence type="predicted"/>
<organism evidence="3 4">
    <name type="scientific">Ruegeria spongiae</name>
    <dbReference type="NCBI Taxonomy" id="2942209"/>
    <lineage>
        <taxon>Bacteria</taxon>
        <taxon>Pseudomonadati</taxon>
        <taxon>Pseudomonadota</taxon>
        <taxon>Alphaproteobacteria</taxon>
        <taxon>Rhodobacterales</taxon>
        <taxon>Roseobacteraceae</taxon>
        <taxon>Ruegeria</taxon>
    </lineage>
</organism>
<dbReference type="PANTHER" id="PTHR23150:SF19">
    <property type="entry name" value="FORMYLGLYCINE-GENERATING ENZYME"/>
    <property type="match status" value="1"/>
</dbReference>
<dbReference type="PANTHER" id="PTHR23150">
    <property type="entry name" value="SULFATASE MODIFYING FACTOR 1, 2"/>
    <property type="match status" value="1"/>
</dbReference>
<evidence type="ECO:0000259" key="2">
    <source>
        <dbReference type="Pfam" id="PF03781"/>
    </source>
</evidence>
<dbReference type="EMBL" id="JAMFMB010000011">
    <property type="protein sequence ID" value="MCL6283936.1"/>
    <property type="molecule type" value="Genomic_DNA"/>
</dbReference>
<dbReference type="Pfam" id="PF03781">
    <property type="entry name" value="FGE-sulfatase"/>
    <property type="match status" value="1"/>
</dbReference>
<dbReference type="InterPro" id="IPR005532">
    <property type="entry name" value="SUMF_dom"/>
</dbReference>
<reference evidence="3" key="1">
    <citation type="submission" date="2022-05" db="EMBL/GenBank/DDBJ databases">
        <authorList>
            <person name="Park J.-S."/>
        </authorList>
    </citation>
    <scope>NUCLEOTIDE SEQUENCE</scope>
    <source>
        <strain evidence="3">2012CJ41-6</strain>
    </source>
</reference>
<keyword evidence="1" id="KW-0732">Signal</keyword>
<dbReference type="Proteomes" id="UP001203880">
    <property type="component" value="Unassembled WGS sequence"/>
</dbReference>
<evidence type="ECO:0000256" key="1">
    <source>
        <dbReference type="SAM" id="SignalP"/>
    </source>
</evidence>
<protein>
    <submittedName>
        <fullName evidence="3">Formylglycine-generating enzyme family protein</fullName>
    </submittedName>
</protein>
<feature type="chain" id="PRO_5045562189" evidence="1">
    <location>
        <begin position="19"/>
        <end position="522"/>
    </location>
</feature>
<name>A0ABT0Q238_9RHOB</name>
<evidence type="ECO:0000313" key="3">
    <source>
        <dbReference type="EMBL" id="MCL6283936.1"/>
    </source>
</evidence>
<dbReference type="InterPro" id="IPR016187">
    <property type="entry name" value="CTDL_fold"/>
</dbReference>
<accession>A0ABT0Q238</accession>
<evidence type="ECO:0000313" key="4">
    <source>
        <dbReference type="Proteomes" id="UP001203880"/>
    </source>
</evidence>
<dbReference type="InterPro" id="IPR042095">
    <property type="entry name" value="SUMF_sf"/>
</dbReference>
<sequence length="522" mass="57012">MIGRILALTWLAAAPAMAQTTPQAAPESDGWEVEFYDPGAGQAPADLLLPMPCGGLMAFQKVVVPLDAADPLADRRVRLGQSSERAGYSDYLRTAFLRGPFSDDPSSTHYYISRYELTQGQFRALQGDCGDGGRADRIARGGFSWFDAVTLAQNYTAWLYRNAPDSLPRSGDAPGFLRLPTEAEWEYATRGGAKADPSAFSDPRYFTDSDPREHAFYQGGGARGRLGPVGLRKPNPLGLYDVYGNAEELMLEPYRMNAAGRAHGQVGGVVTRGGSVLSSASDLYSAQRTEYPPHDARTGRPLRGETFGLRLVIGAHVSTSQARLGEIEDSWRALAAEGGDAQGDPDRTLSDLIRAEPDTRRQQELDALQLELRQNRDRIRTALDQSARAALLSGAVFVEALRDSAAQIDAKAASIRMLVELQRTGGGSGLMERQLRGHVDEIKQMRRQNKFYLLSYQTALDTLATDYNPDDTERLRMVLAQDLTQAGQTRLAGALGRFSDDLGVYAQTPDMSQQALMNLALQ</sequence>
<keyword evidence="4" id="KW-1185">Reference proteome</keyword>
<comment type="caution">
    <text evidence="3">The sequence shown here is derived from an EMBL/GenBank/DDBJ whole genome shotgun (WGS) entry which is preliminary data.</text>
</comment>